<accession>A0A6G9AQS0</accession>
<dbReference type="EMBL" id="CP050063">
    <property type="protein sequence ID" value="QIP14684.1"/>
    <property type="molecule type" value="Genomic_DNA"/>
</dbReference>
<organism evidence="1 2">
    <name type="scientific">Spirosoma aureum</name>
    <dbReference type="NCBI Taxonomy" id="2692134"/>
    <lineage>
        <taxon>Bacteria</taxon>
        <taxon>Pseudomonadati</taxon>
        <taxon>Bacteroidota</taxon>
        <taxon>Cytophagia</taxon>
        <taxon>Cytophagales</taxon>
        <taxon>Cytophagaceae</taxon>
        <taxon>Spirosoma</taxon>
    </lineage>
</organism>
<dbReference type="Proteomes" id="UP000501802">
    <property type="component" value="Chromosome"/>
</dbReference>
<gene>
    <name evidence="1" type="ORF">G8759_19745</name>
</gene>
<sequence>MRLLLVAPSVIIHFVVSFLVCLSLLTCKPASTTPEESDSAETVYVTNTEGNLFAIDANTGNANWGFRLDNHSLSGPTYVYRGFL</sequence>
<protein>
    <submittedName>
        <fullName evidence="1">PQQ-binding-like beta-propeller repeat protein</fullName>
    </submittedName>
</protein>
<dbReference type="Gene3D" id="2.40.10.480">
    <property type="match status" value="1"/>
</dbReference>
<dbReference type="KEGG" id="spib:G8759_19745"/>
<dbReference type="SUPFAM" id="SSF50998">
    <property type="entry name" value="Quinoprotein alcohol dehydrogenase-like"/>
    <property type="match status" value="1"/>
</dbReference>
<dbReference type="AlphaFoldDB" id="A0A6G9AQS0"/>
<dbReference type="RefSeq" id="WP_167211233.1">
    <property type="nucleotide sequence ID" value="NZ_CP050063.1"/>
</dbReference>
<proteinExistence type="predicted"/>
<reference evidence="1 2" key="1">
    <citation type="submission" date="2020-03" db="EMBL/GenBank/DDBJ databases">
        <authorList>
            <person name="Kim M.K."/>
        </authorList>
    </citation>
    <scope>NUCLEOTIDE SEQUENCE [LARGE SCALE GENOMIC DNA]</scope>
    <source>
        <strain evidence="1 2">BT328</strain>
    </source>
</reference>
<evidence type="ECO:0000313" key="1">
    <source>
        <dbReference type="EMBL" id="QIP14684.1"/>
    </source>
</evidence>
<evidence type="ECO:0000313" key="2">
    <source>
        <dbReference type="Proteomes" id="UP000501802"/>
    </source>
</evidence>
<dbReference type="InterPro" id="IPR011047">
    <property type="entry name" value="Quinoprotein_ADH-like_sf"/>
</dbReference>
<name>A0A6G9AQS0_9BACT</name>
<keyword evidence="2" id="KW-1185">Reference proteome</keyword>